<keyword evidence="12" id="KW-0413">Isomerase</keyword>
<sequence>MPVVLSGGIGSRLWPLSRAHYPKQFLPLASEQPMLADAVTRVHGAEFSAPIVVCSHEHRFMVAEALRKTGVTAGRLVLEPAGRSTAPAAAVGALIAQAENSDAVILIMPSDHLIADKAAFRDAVLSGLEAAIDNAIVTFGVIPNRAETGYGYIQRGRRINNHRSVHIVDRFVEKPDRATAERFVSSGEFLWNSGIFLCSARSFLAELATFEPDALAAAQAALDHAKPDLDFIRLDAESFAAAPSISVDKAVMERTRRAVVVPMSIGWNDVGSWNALWEISQHDPEGNTLMGDVIALDTRESYIRSEGGPLVVSLGLDNALVVATDDAVLVTTQAHAQSVGQIVDRLKTLDRPERLQRSTVYRPWGTFRVIDHGHRFQVKQIRVEPGARLSLQYHFHRAEHWVVVEGTARVVCGDRSFLLRENESTFISAGTPHRLENPGRVPLTLVEVQSGSYLGEDDIVRLDDTYGRADAMPKE</sequence>
<dbReference type="Gene3D" id="3.90.550.10">
    <property type="entry name" value="Spore Coat Polysaccharide Biosynthesis Protein SpsA, Chain A"/>
    <property type="match status" value="1"/>
</dbReference>
<evidence type="ECO:0000313" key="13">
    <source>
        <dbReference type="Proteomes" id="UP001279642"/>
    </source>
</evidence>
<keyword evidence="5" id="KW-0547">Nucleotide-binding</keyword>
<evidence type="ECO:0000256" key="5">
    <source>
        <dbReference type="ARBA" id="ARBA00022741"/>
    </source>
</evidence>
<gene>
    <name evidence="12" type="ORF">SMD27_15550</name>
</gene>
<dbReference type="PANTHER" id="PTHR46390:SF1">
    <property type="entry name" value="MANNOSE-1-PHOSPHATE GUANYLYLTRANSFERASE"/>
    <property type="match status" value="1"/>
</dbReference>
<feature type="domain" description="MannoseP isomerase/GMP-like beta-helix" evidence="11">
    <location>
        <begin position="291"/>
        <end position="346"/>
    </location>
</feature>
<dbReference type="Pfam" id="PF01050">
    <property type="entry name" value="MannoseP_isomer"/>
    <property type="match status" value="1"/>
</dbReference>
<dbReference type="InterPro" id="IPR006375">
    <property type="entry name" value="Man1P_GuaTrfase/Man6P_Isoase"/>
</dbReference>
<feature type="domain" description="Mannose-6-phosphate isomerase type II C-terminal" evidence="10">
    <location>
        <begin position="353"/>
        <end position="464"/>
    </location>
</feature>
<dbReference type="Gene3D" id="2.60.120.10">
    <property type="entry name" value="Jelly Rolls"/>
    <property type="match status" value="1"/>
</dbReference>
<evidence type="ECO:0000259" key="10">
    <source>
        <dbReference type="Pfam" id="PF01050"/>
    </source>
</evidence>
<dbReference type="InterPro" id="IPR049577">
    <property type="entry name" value="GMPP_N"/>
</dbReference>
<evidence type="ECO:0000313" key="12">
    <source>
        <dbReference type="EMBL" id="MDY0884260.1"/>
    </source>
</evidence>
<protein>
    <recommendedName>
        <fullName evidence="2">mannose-1-phosphate guanylyltransferase</fullName>
        <ecNumber evidence="2">2.7.7.13</ecNumber>
    </recommendedName>
</protein>
<keyword evidence="13" id="KW-1185">Reference proteome</keyword>
<dbReference type="InterPro" id="IPR011051">
    <property type="entry name" value="RmlC_Cupin_sf"/>
</dbReference>
<name>A0ABU5ED16_9PROT</name>
<keyword evidence="4 12" id="KW-0548">Nucleotidyltransferase</keyword>
<dbReference type="RefSeq" id="WP_320509558.1">
    <property type="nucleotide sequence ID" value="NZ_JAXCLW010000004.1"/>
</dbReference>
<evidence type="ECO:0000256" key="3">
    <source>
        <dbReference type="ARBA" id="ARBA00022679"/>
    </source>
</evidence>
<dbReference type="InterPro" id="IPR005835">
    <property type="entry name" value="NTP_transferase_dom"/>
</dbReference>
<dbReference type="CDD" id="cd02213">
    <property type="entry name" value="cupin_PMI_typeII_C"/>
    <property type="match status" value="1"/>
</dbReference>
<feature type="domain" description="Nucleotidyl transferase" evidence="9">
    <location>
        <begin position="2"/>
        <end position="283"/>
    </location>
</feature>
<organism evidence="12 13">
    <name type="scientific">Dongia soli</name>
    <dbReference type="NCBI Taxonomy" id="600628"/>
    <lineage>
        <taxon>Bacteria</taxon>
        <taxon>Pseudomonadati</taxon>
        <taxon>Pseudomonadota</taxon>
        <taxon>Alphaproteobacteria</taxon>
        <taxon>Rhodospirillales</taxon>
        <taxon>Dongiaceae</taxon>
        <taxon>Dongia</taxon>
    </lineage>
</organism>
<dbReference type="InterPro" id="IPR029044">
    <property type="entry name" value="Nucleotide-diphossugar_trans"/>
</dbReference>
<accession>A0ABU5ED16</accession>
<dbReference type="InterPro" id="IPR014710">
    <property type="entry name" value="RmlC-like_jellyroll"/>
</dbReference>
<dbReference type="GO" id="GO:0004476">
    <property type="term" value="F:mannose-6-phosphate isomerase activity"/>
    <property type="evidence" value="ECO:0007669"/>
    <property type="project" value="UniProtKB-EC"/>
</dbReference>
<dbReference type="InterPro" id="IPR001538">
    <property type="entry name" value="Man6P_isomerase-2_C"/>
</dbReference>
<dbReference type="InterPro" id="IPR051161">
    <property type="entry name" value="Mannose-6P_isomerase_type2"/>
</dbReference>
<comment type="similarity">
    <text evidence="1 8">Belongs to the mannose-6-phosphate isomerase type 2 family.</text>
</comment>
<dbReference type="Pfam" id="PF00483">
    <property type="entry name" value="NTP_transferase"/>
    <property type="match status" value="1"/>
</dbReference>
<dbReference type="PANTHER" id="PTHR46390">
    <property type="entry name" value="MANNOSE-1-PHOSPHATE GUANYLYLTRANSFERASE"/>
    <property type="match status" value="1"/>
</dbReference>
<evidence type="ECO:0000256" key="2">
    <source>
        <dbReference type="ARBA" id="ARBA00012387"/>
    </source>
</evidence>
<evidence type="ECO:0000256" key="4">
    <source>
        <dbReference type="ARBA" id="ARBA00022695"/>
    </source>
</evidence>
<dbReference type="EC" id="2.7.7.13" evidence="2"/>
<comment type="caution">
    <text evidence="12">The sequence shown here is derived from an EMBL/GenBank/DDBJ whole genome shotgun (WGS) entry which is preliminary data.</text>
</comment>
<evidence type="ECO:0000259" key="9">
    <source>
        <dbReference type="Pfam" id="PF00483"/>
    </source>
</evidence>
<dbReference type="SUPFAM" id="SSF53448">
    <property type="entry name" value="Nucleotide-diphospho-sugar transferases"/>
    <property type="match status" value="1"/>
</dbReference>
<comment type="catalytic activity">
    <reaction evidence="7">
        <text>alpha-D-mannose 1-phosphate + GTP + H(+) = GDP-alpha-D-mannose + diphosphate</text>
        <dbReference type="Rhea" id="RHEA:15229"/>
        <dbReference type="ChEBI" id="CHEBI:15378"/>
        <dbReference type="ChEBI" id="CHEBI:33019"/>
        <dbReference type="ChEBI" id="CHEBI:37565"/>
        <dbReference type="ChEBI" id="CHEBI:57527"/>
        <dbReference type="ChEBI" id="CHEBI:58409"/>
        <dbReference type="EC" id="2.7.7.13"/>
    </reaction>
</comment>
<keyword evidence="3 12" id="KW-0808">Transferase</keyword>
<evidence type="ECO:0000256" key="7">
    <source>
        <dbReference type="ARBA" id="ARBA00047343"/>
    </source>
</evidence>
<reference evidence="12 13" key="1">
    <citation type="journal article" date="2016" name="Antonie Van Leeuwenhoek">
        <title>Dongia soli sp. nov., isolated from soil from Dokdo, Korea.</title>
        <authorList>
            <person name="Kim D.U."/>
            <person name="Lee H."/>
            <person name="Kim H."/>
            <person name="Kim S.G."/>
            <person name="Ka J.O."/>
        </authorList>
    </citation>
    <scope>NUCLEOTIDE SEQUENCE [LARGE SCALE GENOMIC DNA]</scope>
    <source>
        <strain evidence="12 13">D78</strain>
    </source>
</reference>
<evidence type="ECO:0000256" key="8">
    <source>
        <dbReference type="RuleBase" id="RU004190"/>
    </source>
</evidence>
<evidence type="ECO:0000256" key="6">
    <source>
        <dbReference type="ARBA" id="ARBA00023134"/>
    </source>
</evidence>
<dbReference type="EMBL" id="JAXCLW010000004">
    <property type="protein sequence ID" value="MDY0884260.1"/>
    <property type="molecule type" value="Genomic_DNA"/>
</dbReference>
<evidence type="ECO:0000259" key="11">
    <source>
        <dbReference type="Pfam" id="PF22640"/>
    </source>
</evidence>
<dbReference type="Pfam" id="PF22640">
    <property type="entry name" value="ManC_GMP_beta-helix"/>
    <property type="match status" value="1"/>
</dbReference>
<evidence type="ECO:0000256" key="1">
    <source>
        <dbReference type="ARBA" id="ARBA00006115"/>
    </source>
</evidence>
<dbReference type="NCBIfam" id="TIGR01479">
    <property type="entry name" value="GMP_PMI"/>
    <property type="match status" value="1"/>
</dbReference>
<dbReference type="GO" id="GO:0004475">
    <property type="term" value="F:mannose-1-phosphate guanylyltransferase (GTP) activity"/>
    <property type="evidence" value="ECO:0007669"/>
    <property type="project" value="UniProtKB-EC"/>
</dbReference>
<dbReference type="CDD" id="cd02509">
    <property type="entry name" value="GDP-M1P_Guanylyltransferase"/>
    <property type="match status" value="1"/>
</dbReference>
<dbReference type="InterPro" id="IPR054566">
    <property type="entry name" value="ManC/GMP-like_b-helix"/>
</dbReference>
<dbReference type="SUPFAM" id="SSF51182">
    <property type="entry name" value="RmlC-like cupins"/>
    <property type="match status" value="1"/>
</dbReference>
<proteinExistence type="inferred from homology"/>
<keyword evidence="6" id="KW-0342">GTP-binding</keyword>
<dbReference type="Proteomes" id="UP001279642">
    <property type="component" value="Unassembled WGS sequence"/>
</dbReference>